<keyword evidence="2" id="KW-0472">Membrane</keyword>
<evidence type="ECO:0000256" key="2">
    <source>
        <dbReference type="SAM" id="Phobius"/>
    </source>
</evidence>
<evidence type="ECO:0000313" key="3">
    <source>
        <dbReference type="EMBL" id="KZT67446.1"/>
    </source>
</evidence>
<dbReference type="OrthoDB" id="4179406at2759"/>
<feature type="compositionally biased region" description="Basic residues" evidence="1">
    <location>
        <begin position="1"/>
        <end position="10"/>
    </location>
</feature>
<evidence type="ECO:0000313" key="4">
    <source>
        <dbReference type="Proteomes" id="UP000076727"/>
    </source>
</evidence>
<name>A0A165NW06_9APHY</name>
<keyword evidence="4" id="KW-1185">Reference proteome</keyword>
<gene>
    <name evidence="3" type="ORF">DAEQUDRAFT_673274</name>
</gene>
<sequence>MATRKRKPGQKKVPSSRRSATPAMSIREETPALVDREQIQQAMISGASSTVSYAVDVLSTAFWLLKKPLGILAFVAVLGVLSGYVIDRFRPMFAPLCIIPGISSSVLCVRHAPALPPTEGKKPKSANFTRLVELEDSFQGIMNANVGTGELSLKLKESEMATRDLVTLVRVSGLKSRELLADTLTQFVQDAKKTGEGLHTLNAKINGAVDRINAVNDYAMRMIEAASNKGSFSLSRIMPTFGSSTEAVILRSFSDAMDTLAQETQRALLYASASVADLERLQEHLLTLHEICSREGIALGEAHAELLSELWTFLGGNRRTVHRNEAHLELLKALGRYRKEALAHVVVTRDVLQAVAADVEELRERAAAPEIVGDRVPPAVHIRSIGSGLERLKGDQQRASQRRQALMNNVLASAGGALAIED</sequence>
<feature type="region of interest" description="Disordered" evidence="1">
    <location>
        <begin position="1"/>
        <end position="24"/>
    </location>
</feature>
<feature type="transmembrane region" description="Helical" evidence="2">
    <location>
        <begin position="69"/>
        <end position="86"/>
    </location>
</feature>
<dbReference type="AlphaFoldDB" id="A0A165NW06"/>
<dbReference type="EMBL" id="KV429076">
    <property type="protein sequence ID" value="KZT67446.1"/>
    <property type="molecule type" value="Genomic_DNA"/>
</dbReference>
<keyword evidence="2" id="KW-0812">Transmembrane</keyword>
<dbReference type="STRING" id="1314783.A0A165NW06"/>
<dbReference type="Proteomes" id="UP000076727">
    <property type="component" value="Unassembled WGS sequence"/>
</dbReference>
<keyword evidence="2" id="KW-1133">Transmembrane helix</keyword>
<evidence type="ECO:0000256" key="1">
    <source>
        <dbReference type="SAM" id="MobiDB-lite"/>
    </source>
</evidence>
<accession>A0A165NW06</accession>
<proteinExistence type="predicted"/>
<reference evidence="3 4" key="1">
    <citation type="journal article" date="2016" name="Mol. Biol. Evol.">
        <title>Comparative Genomics of Early-Diverging Mushroom-Forming Fungi Provides Insights into the Origins of Lignocellulose Decay Capabilities.</title>
        <authorList>
            <person name="Nagy L.G."/>
            <person name="Riley R."/>
            <person name="Tritt A."/>
            <person name="Adam C."/>
            <person name="Daum C."/>
            <person name="Floudas D."/>
            <person name="Sun H."/>
            <person name="Yadav J.S."/>
            <person name="Pangilinan J."/>
            <person name="Larsson K.H."/>
            <person name="Matsuura K."/>
            <person name="Barry K."/>
            <person name="Labutti K."/>
            <person name="Kuo R."/>
            <person name="Ohm R.A."/>
            <person name="Bhattacharya S.S."/>
            <person name="Shirouzu T."/>
            <person name="Yoshinaga Y."/>
            <person name="Martin F.M."/>
            <person name="Grigoriev I.V."/>
            <person name="Hibbett D.S."/>
        </authorList>
    </citation>
    <scope>NUCLEOTIDE SEQUENCE [LARGE SCALE GENOMIC DNA]</scope>
    <source>
        <strain evidence="3 4">L-15889</strain>
    </source>
</reference>
<protein>
    <submittedName>
        <fullName evidence="3">Uncharacterized protein</fullName>
    </submittedName>
</protein>
<organism evidence="3 4">
    <name type="scientific">Daedalea quercina L-15889</name>
    <dbReference type="NCBI Taxonomy" id="1314783"/>
    <lineage>
        <taxon>Eukaryota</taxon>
        <taxon>Fungi</taxon>
        <taxon>Dikarya</taxon>
        <taxon>Basidiomycota</taxon>
        <taxon>Agaricomycotina</taxon>
        <taxon>Agaricomycetes</taxon>
        <taxon>Polyporales</taxon>
        <taxon>Fomitopsis</taxon>
    </lineage>
</organism>